<evidence type="ECO:0000259" key="1">
    <source>
        <dbReference type="Pfam" id="PF13586"/>
    </source>
</evidence>
<comment type="caution">
    <text evidence="2">The sequence shown here is derived from an EMBL/GenBank/DDBJ whole genome shotgun (WGS) entry which is preliminary data.</text>
</comment>
<reference evidence="2 3" key="1">
    <citation type="journal article" date="2020" name="Microorganisms">
        <title>Osmotic Adaptation and Compatible Solute Biosynthesis of Phototrophic Bacteria as Revealed from Genome Analyses.</title>
        <authorList>
            <person name="Imhoff J.F."/>
            <person name="Rahn T."/>
            <person name="Kunzel S."/>
            <person name="Keller A."/>
            <person name="Neulinger S.C."/>
        </authorList>
    </citation>
    <scope>NUCLEOTIDE SEQUENCE [LARGE SCALE GENOMIC DNA]</scope>
    <source>
        <strain evidence="2 3">DSM 9895</strain>
    </source>
</reference>
<dbReference type="Pfam" id="PF13586">
    <property type="entry name" value="DDE_Tnp_1_2"/>
    <property type="match status" value="1"/>
</dbReference>
<dbReference type="Proteomes" id="UP001296873">
    <property type="component" value="Unassembled WGS sequence"/>
</dbReference>
<accession>A0ABS1DNZ0</accession>
<name>A0ABS1DNZ0_9PROT</name>
<proteinExistence type="predicted"/>
<evidence type="ECO:0000313" key="2">
    <source>
        <dbReference type="EMBL" id="MBK1671223.1"/>
    </source>
</evidence>
<keyword evidence="3" id="KW-1185">Reference proteome</keyword>
<dbReference type="EMBL" id="NRRL01000159">
    <property type="protein sequence ID" value="MBK1671223.1"/>
    <property type="molecule type" value="Genomic_DNA"/>
</dbReference>
<sequence length="51" mass="6270">QKPEENSDLYRERNLIERAFNRMKDYRRFAMRFDKLKVTFEATVALIAMRT</sequence>
<dbReference type="InterPro" id="IPR025668">
    <property type="entry name" value="Tnp_DDE_dom"/>
</dbReference>
<evidence type="ECO:0000313" key="3">
    <source>
        <dbReference type="Proteomes" id="UP001296873"/>
    </source>
</evidence>
<protein>
    <recommendedName>
        <fullName evidence="1">Transposase DDE domain-containing protein</fullName>
    </recommendedName>
</protein>
<dbReference type="RefSeq" id="WP_200343857.1">
    <property type="nucleotide sequence ID" value="NZ_NRRL01000159.1"/>
</dbReference>
<gene>
    <name evidence="2" type="ORF">CKO28_24790</name>
</gene>
<feature type="domain" description="Transposase DDE" evidence="1">
    <location>
        <begin position="9"/>
        <end position="49"/>
    </location>
</feature>
<organism evidence="2 3">
    <name type="scientific">Rhodovibrio sodomensis</name>
    <dbReference type="NCBI Taxonomy" id="1088"/>
    <lineage>
        <taxon>Bacteria</taxon>
        <taxon>Pseudomonadati</taxon>
        <taxon>Pseudomonadota</taxon>
        <taxon>Alphaproteobacteria</taxon>
        <taxon>Rhodospirillales</taxon>
        <taxon>Rhodovibrionaceae</taxon>
        <taxon>Rhodovibrio</taxon>
    </lineage>
</organism>
<feature type="non-terminal residue" evidence="2">
    <location>
        <position position="1"/>
    </location>
</feature>